<proteinExistence type="predicted"/>
<feature type="region of interest" description="Disordered" evidence="1">
    <location>
        <begin position="40"/>
        <end position="66"/>
    </location>
</feature>
<protein>
    <submittedName>
        <fullName evidence="2">Uncharacterized protein</fullName>
    </submittedName>
</protein>
<evidence type="ECO:0000256" key="1">
    <source>
        <dbReference type="SAM" id="MobiDB-lite"/>
    </source>
</evidence>
<dbReference type="EMBL" id="BMKA01000001">
    <property type="protein sequence ID" value="GGA11663.1"/>
    <property type="molecule type" value="Genomic_DNA"/>
</dbReference>
<reference evidence="2" key="1">
    <citation type="journal article" date="2014" name="Int. J. Syst. Evol. Microbiol.">
        <title>Complete genome sequence of Corynebacterium casei LMG S-19264T (=DSM 44701T), isolated from a smear-ripened cheese.</title>
        <authorList>
            <consortium name="US DOE Joint Genome Institute (JGI-PGF)"/>
            <person name="Walter F."/>
            <person name="Albersmeier A."/>
            <person name="Kalinowski J."/>
            <person name="Ruckert C."/>
        </authorList>
    </citation>
    <scope>NUCLEOTIDE SEQUENCE</scope>
    <source>
        <strain evidence="2">CGMCC 1.15880</strain>
    </source>
</reference>
<sequence length="153" mass="17460">MRRTTTTMIAAAVALMPVIAEAKKDDYKKIEKKIEKAYKEQEKAHKKAHKAQEKANKAQAKADKEWRKANGGSDTVYVTTLPRKSVVEHKTVHRHVYRGGDRIESNYERVTNPEIYGLNPNFPYYLAADRIYRMDPETLKVVAMIGLAADLLN</sequence>
<dbReference type="PIRSF" id="PIRSF000709">
    <property type="entry name" value="6PFK_2-Ptase"/>
    <property type="match status" value="1"/>
</dbReference>
<feature type="compositionally biased region" description="Basic and acidic residues" evidence="1">
    <location>
        <begin position="50"/>
        <end position="66"/>
    </location>
</feature>
<dbReference type="AlphaFoldDB" id="A0A916VNJ0"/>
<evidence type="ECO:0000313" key="2">
    <source>
        <dbReference type="EMBL" id="GGA11663.1"/>
    </source>
</evidence>
<dbReference type="Proteomes" id="UP000628017">
    <property type="component" value="Unassembled WGS sequence"/>
</dbReference>
<accession>A0A916VNJ0</accession>
<keyword evidence="3" id="KW-1185">Reference proteome</keyword>
<gene>
    <name evidence="2" type="ORF">GCM10011498_09880</name>
</gene>
<organism evidence="2 3">
    <name type="scientific">Neptunicoccus cionae</name>
    <dbReference type="NCBI Taxonomy" id="2035344"/>
    <lineage>
        <taxon>Bacteria</taxon>
        <taxon>Pseudomonadati</taxon>
        <taxon>Pseudomonadota</taxon>
        <taxon>Alphaproteobacteria</taxon>
        <taxon>Rhodobacterales</taxon>
        <taxon>Paracoccaceae</taxon>
        <taxon>Neptunicoccus</taxon>
    </lineage>
</organism>
<name>A0A916VNJ0_9RHOB</name>
<reference evidence="2" key="2">
    <citation type="submission" date="2020-09" db="EMBL/GenBank/DDBJ databases">
        <authorList>
            <person name="Sun Q."/>
            <person name="Zhou Y."/>
        </authorList>
    </citation>
    <scope>NUCLEOTIDE SEQUENCE</scope>
    <source>
        <strain evidence="2">CGMCC 1.15880</strain>
    </source>
</reference>
<comment type="caution">
    <text evidence="2">The sequence shown here is derived from an EMBL/GenBank/DDBJ whole genome shotgun (WGS) entry which is preliminary data.</text>
</comment>
<dbReference type="RefSeq" id="WP_188671459.1">
    <property type="nucleotide sequence ID" value="NZ_BMKA01000001.1"/>
</dbReference>
<evidence type="ECO:0000313" key="3">
    <source>
        <dbReference type="Proteomes" id="UP000628017"/>
    </source>
</evidence>